<gene>
    <name evidence="2" type="ORF">NSCI0253_LOCUS18910</name>
</gene>
<dbReference type="EMBL" id="HBFQ01026797">
    <property type="protein sequence ID" value="CAD8844560.1"/>
    <property type="molecule type" value="Transcribed_RNA"/>
</dbReference>
<protein>
    <submittedName>
        <fullName evidence="2">Uncharacterized protein</fullName>
    </submittedName>
</protein>
<feature type="region of interest" description="Disordered" evidence="1">
    <location>
        <begin position="49"/>
        <end position="89"/>
    </location>
</feature>
<name>A0A7S1F5H9_NOCSC</name>
<evidence type="ECO:0000256" key="1">
    <source>
        <dbReference type="SAM" id="MobiDB-lite"/>
    </source>
</evidence>
<evidence type="ECO:0000313" key="2">
    <source>
        <dbReference type="EMBL" id="CAD8844560.1"/>
    </source>
</evidence>
<organism evidence="2">
    <name type="scientific">Noctiluca scintillans</name>
    <name type="common">Sea sparkle</name>
    <name type="synonym">Red tide dinoflagellate</name>
    <dbReference type="NCBI Taxonomy" id="2966"/>
    <lineage>
        <taxon>Eukaryota</taxon>
        <taxon>Sar</taxon>
        <taxon>Alveolata</taxon>
        <taxon>Dinophyceae</taxon>
        <taxon>Noctilucales</taxon>
        <taxon>Noctilucaceae</taxon>
        <taxon>Noctiluca</taxon>
    </lineage>
</organism>
<sequence length="439" mass="48366">MGEGAICIDDSDDEGCNALQPTITASTASVRDATVPLEVCIDSDDDIAWEPVKDKSTGPREAPVGVTAQRREPEASHEHICIDSDEDSDVGLATPAEPVLWAPLYTHKVSSERPESDLNETHCLSEAPESWSLDPALPLSGDVDELELRAEWMARKTLEKQNLPVGERAEKISKVKEGILRRLREADESFGNGGGECQAPPPPAPSVRVQGEQEESNPDQAAYWQGVCARFDAEEEERRRQLELMKRRAIELADTQLELAKNETQQLADAFVHAATCSKSAPPRRYEQPVSKEVLASIPTRLVQVALPGSRAEGEVQALDRQAFERHAKRERRKALWSMDSSAACADQGQTANGWEHSQFDSAEVTAKFRRLMGGQKFESEAAAAAADDELPTDCPVFELCEGEWVENASPDRTRADLERLFEQGRRQLLMRGRGLGAS</sequence>
<feature type="compositionally biased region" description="Basic and acidic residues" evidence="1">
    <location>
        <begin position="69"/>
        <end position="82"/>
    </location>
</feature>
<proteinExistence type="predicted"/>
<feature type="region of interest" description="Disordered" evidence="1">
    <location>
        <begin position="185"/>
        <end position="219"/>
    </location>
</feature>
<reference evidence="2" key="1">
    <citation type="submission" date="2021-01" db="EMBL/GenBank/DDBJ databases">
        <authorList>
            <person name="Corre E."/>
            <person name="Pelletier E."/>
            <person name="Niang G."/>
            <person name="Scheremetjew M."/>
            <person name="Finn R."/>
            <person name="Kale V."/>
            <person name="Holt S."/>
            <person name="Cochrane G."/>
            <person name="Meng A."/>
            <person name="Brown T."/>
            <person name="Cohen L."/>
        </authorList>
    </citation>
    <scope>NUCLEOTIDE SEQUENCE</scope>
</reference>
<accession>A0A7S1F5H9</accession>
<dbReference type="AlphaFoldDB" id="A0A7S1F5H9"/>